<dbReference type="Pfam" id="PF01636">
    <property type="entry name" value="APH"/>
    <property type="match status" value="1"/>
</dbReference>
<gene>
    <name evidence="2" type="ORF">NCTC12967_00196</name>
</gene>
<dbReference type="InterPro" id="IPR011009">
    <property type="entry name" value="Kinase-like_dom_sf"/>
</dbReference>
<dbReference type="SUPFAM" id="SSF56112">
    <property type="entry name" value="Protein kinase-like (PK-like)"/>
    <property type="match status" value="1"/>
</dbReference>
<name>A0A3S4U3K7_9ACTN</name>
<dbReference type="EMBL" id="LR134406">
    <property type="protein sequence ID" value="VEH68933.1"/>
    <property type="molecule type" value="Genomic_DNA"/>
</dbReference>
<evidence type="ECO:0000313" key="3">
    <source>
        <dbReference type="Proteomes" id="UP000273044"/>
    </source>
</evidence>
<dbReference type="GO" id="GO:0016740">
    <property type="term" value="F:transferase activity"/>
    <property type="evidence" value="ECO:0007669"/>
    <property type="project" value="UniProtKB-KW"/>
</dbReference>
<dbReference type="RefSeq" id="WP_061787360.1">
    <property type="nucleotide sequence ID" value="NZ_LR134406.1"/>
</dbReference>
<keyword evidence="2" id="KW-0808">Transferase</keyword>
<proteinExistence type="predicted"/>
<dbReference type="GeneID" id="64405698"/>
<accession>A0A3S4U3K7</accession>
<dbReference type="Proteomes" id="UP000273044">
    <property type="component" value="Chromosome"/>
</dbReference>
<organism evidence="2 3">
    <name type="scientific">Arachnia propionica</name>
    <dbReference type="NCBI Taxonomy" id="1750"/>
    <lineage>
        <taxon>Bacteria</taxon>
        <taxon>Bacillati</taxon>
        <taxon>Actinomycetota</taxon>
        <taxon>Actinomycetes</taxon>
        <taxon>Propionibacteriales</taxon>
        <taxon>Propionibacteriaceae</taxon>
        <taxon>Arachnia</taxon>
    </lineage>
</organism>
<keyword evidence="3" id="KW-1185">Reference proteome</keyword>
<reference evidence="2 3" key="1">
    <citation type="submission" date="2018-12" db="EMBL/GenBank/DDBJ databases">
        <authorList>
            <consortium name="Pathogen Informatics"/>
        </authorList>
    </citation>
    <scope>NUCLEOTIDE SEQUENCE [LARGE SCALE GENOMIC DNA]</scope>
    <source>
        <strain evidence="2 3">NCTC12967</strain>
    </source>
</reference>
<protein>
    <submittedName>
        <fullName evidence="2">Phosphotransferase enzyme family</fullName>
    </submittedName>
</protein>
<dbReference type="Gene3D" id="3.90.1200.10">
    <property type="match status" value="1"/>
</dbReference>
<dbReference type="AlphaFoldDB" id="A0A3S4U3K7"/>
<evidence type="ECO:0000313" key="2">
    <source>
        <dbReference type="EMBL" id="VEH68933.1"/>
    </source>
</evidence>
<feature type="domain" description="Aminoglycoside phosphotransferase" evidence="1">
    <location>
        <begin position="66"/>
        <end position="257"/>
    </location>
</feature>
<dbReference type="InterPro" id="IPR002575">
    <property type="entry name" value="Aminoglycoside_PTrfase"/>
</dbReference>
<evidence type="ECO:0000259" key="1">
    <source>
        <dbReference type="Pfam" id="PF01636"/>
    </source>
</evidence>
<sequence>MKALSTVRALSGVRRAWPGRDGSITFELAAPAGKLRAGRVNREGEVWITGYASDPELPELTPGVAGRLVVHRFHRRAVVLACDRAIKFTRQGRANAVAVQSSQVAELCDGSGIAAARVLTHSPSRVELALLPGRTLHDLGGDALPGWRRFAETWPGLVARPAGLPEHTGADEANVLWRWFESAREHRALPLLDRLGAEVVETCQQLTSGDDGTRVLTHRDLHDKQLLWDGITLGLLDLDTAARGEAALDLGNLWAHVELRHAQGSLGAQERDRILALLLGDLAGALPTTLDRVAAYHRAARLRLAFVYAFRPRPTGWLSHWVEETLASSGPTTS</sequence>